<name>B8CDW3_THAPS</name>
<dbReference type="KEGG" id="tps:THAPSDRAFT_25207"/>
<dbReference type="HOGENOM" id="CLU_400921_0_0_1"/>
<feature type="region of interest" description="Disordered" evidence="1">
    <location>
        <begin position="646"/>
        <end position="676"/>
    </location>
</feature>
<keyword evidence="3" id="KW-1185">Reference proteome</keyword>
<dbReference type="AlphaFoldDB" id="B8CDW3"/>
<evidence type="ECO:0000313" key="3">
    <source>
        <dbReference type="Proteomes" id="UP000001449"/>
    </source>
</evidence>
<organism evidence="2 3">
    <name type="scientific">Thalassiosira pseudonana</name>
    <name type="common">Marine diatom</name>
    <name type="synonym">Cyclotella nana</name>
    <dbReference type="NCBI Taxonomy" id="35128"/>
    <lineage>
        <taxon>Eukaryota</taxon>
        <taxon>Sar</taxon>
        <taxon>Stramenopiles</taxon>
        <taxon>Ochrophyta</taxon>
        <taxon>Bacillariophyta</taxon>
        <taxon>Coscinodiscophyceae</taxon>
        <taxon>Thalassiosirophycidae</taxon>
        <taxon>Thalassiosirales</taxon>
        <taxon>Thalassiosiraceae</taxon>
        <taxon>Thalassiosira</taxon>
    </lineage>
</organism>
<dbReference type="EMBL" id="CM000651">
    <property type="protein sequence ID" value="EED88165.1"/>
    <property type="molecule type" value="Genomic_DNA"/>
</dbReference>
<accession>B8CDW3</accession>
<dbReference type="InParanoid" id="B8CDW3"/>
<protein>
    <submittedName>
        <fullName evidence="2">Uncharacterized protein</fullName>
    </submittedName>
</protein>
<dbReference type="PaxDb" id="35128-Thaps25207"/>
<reference evidence="2 3" key="2">
    <citation type="journal article" date="2008" name="Nature">
        <title>The Phaeodactylum genome reveals the evolutionary history of diatom genomes.</title>
        <authorList>
            <person name="Bowler C."/>
            <person name="Allen A.E."/>
            <person name="Badger J.H."/>
            <person name="Grimwood J."/>
            <person name="Jabbari K."/>
            <person name="Kuo A."/>
            <person name="Maheswari U."/>
            <person name="Martens C."/>
            <person name="Maumus F."/>
            <person name="Otillar R.P."/>
            <person name="Rayko E."/>
            <person name="Salamov A."/>
            <person name="Vandepoele K."/>
            <person name="Beszteri B."/>
            <person name="Gruber A."/>
            <person name="Heijde M."/>
            <person name="Katinka M."/>
            <person name="Mock T."/>
            <person name="Valentin K."/>
            <person name="Verret F."/>
            <person name="Berges J.A."/>
            <person name="Brownlee C."/>
            <person name="Cadoret J.P."/>
            <person name="Chiovitti A."/>
            <person name="Choi C.J."/>
            <person name="Coesel S."/>
            <person name="De Martino A."/>
            <person name="Detter J.C."/>
            <person name="Durkin C."/>
            <person name="Falciatore A."/>
            <person name="Fournet J."/>
            <person name="Haruta M."/>
            <person name="Huysman M.J."/>
            <person name="Jenkins B.D."/>
            <person name="Jiroutova K."/>
            <person name="Jorgensen R.E."/>
            <person name="Joubert Y."/>
            <person name="Kaplan A."/>
            <person name="Kroger N."/>
            <person name="Kroth P.G."/>
            <person name="La Roche J."/>
            <person name="Lindquist E."/>
            <person name="Lommer M."/>
            <person name="Martin-Jezequel V."/>
            <person name="Lopez P.J."/>
            <person name="Lucas S."/>
            <person name="Mangogna M."/>
            <person name="McGinnis K."/>
            <person name="Medlin L.K."/>
            <person name="Montsant A."/>
            <person name="Oudot-Le Secq M.P."/>
            <person name="Napoli C."/>
            <person name="Obornik M."/>
            <person name="Parker M.S."/>
            <person name="Petit J.L."/>
            <person name="Porcel B.M."/>
            <person name="Poulsen N."/>
            <person name="Robison M."/>
            <person name="Rychlewski L."/>
            <person name="Rynearson T.A."/>
            <person name="Schmutz J."/>
            <person name="Shapiro H."/>
            <person name="Siaut M."/>
            <person name="Stanley M."/>
            <person name="Sussman M.R."/>
            <person name="Taylor A.R."/>
            <person name="Vardi A."/>
            <person name="von Dassow P."/>
            <person name="Vyverman W."/>
            <person name="Willis A."/>
            <person name="Wyrwicz L.S."/>
            <person name="Rokhsar D.S."/>
            <person name="Weissenbach J."/>
            <person name="Armbrust E.V."/>
            <person name="Green B.R."/>
            <person name="Van de Peer Y."/>
            <person name="Grigoriev I.V."/>
        </authorList>
    </citation>
    <scope>NUCLEOTIDE SEQUENCE [LARGE SCALE GENOMIC DNA]</scope>
    <source>
        <strain evidence="2 3">CCMP1335</strain>
    </source>
</reference>
<evidence type="ECO:0000313" key="2">
    <source>
        <dbReference type="EMBL" id="EED88165.1"/>
    </source>
</evidence>
<evidence type="ECO:0000256" key="1">
    <source>
        <dbReference type="SAM" id="MobiDB-lite"/>
    </source>
</evidence>
<dbReference type="Proteomes" id="UP000001449">
    <property type="component" value="Chromosome 17"/>
</dbReference>
<dbReference type="RefSeq" id="XP_002294331.1">
    <property type="nucleotide sequence ID" value="XM_002294295.1"/>
</dbReference>
<dbReference type="GeneID" id="7453113"/>
<gene>
    <name evidence="2" type="ORF">THAPSDRAFT_25207</name>
</gene>
<feature type="compositionally biased region" description="Basic and acidic residues" evidence="1">
    <location>
        <begin position="653"/>
        <end position="664"/>
    </location>
</feature>
<reference evidence="2 3" key="1">
    <citation type="journal article" date="2004" name="Science">
        <title>The genome of the diatom Thalassiosira pseudonana: ecology, evolution, and metabolism.</title>
        <authorList>
            <person name="Armbrust E.V."/>
            <person name="Berges J.A."/>
            <person name="Bowler C."/>
            <person name="Green B.R."/>
            <person name="Martinez D."/>
            <person name="Putnam N.H."/>
            <person name="Zhou S."/>
            <person name="Allen A.E."/>
            <person name="Apt K.E."/>
            <person name="Bechner M."/>
            <person name="Brzezinski M.A."/>
            <person name="Chaal B.K."/>
            <person name="Chiovitti A."/>
            <person name="Davis A.K."/>
            <person name="Demarest M.S."/>
            <person name="Detter J.C."/>
            <person name="Glavina T."/>
            <person name="Goodstein D."/>
            <person name="Hadi M.Z."/>
            <person name="Hellsten U."/>
            <person name="Hildebrand M."/>
            <person name="Jenkins B.D."/>
            <person name="Jurka J."/>
            <person name="Kapitonov V.V."/>
            <person name="Kroger N."/>
            <person name="Lau W.W."/>
            <person name="Lane T.W."/>
            <person name="Larimer F.W."/>
            <person name="Lippmeier J.C."/>
            <person name="Lucas S."/>
            <person name="Medina M."/>
            <person name="Montsant A."/>
            <person name="Obornik M."/>
            <person name="Parker M.S."/>
            <person name="Palenik B."/>
            <person name="Pazour G.J."/>
            <person name="Richardson P.M."/>
            <person name="Rynearson T.A."/>
            <person name="Saito M.A."/>
            <person name="Schwartz D.C."/>
            <person name="Thamatrakoln K."/>
            <person name="Valentin K."/>
            <person name="Vardi A."/>
            <person name="Wilkerson F.P."/>
            <person name="Rokhsar D.S."/>
        </authorList>
    </citation>
    <scope>NUCLEOTIDE SEQUENCE [LARGE SCALE GENOMIC DNA]</scope>
    <source>
        <strain evidence="2 3">CCMP1335</strain>
    </source>
</reference>
<sequence length="687" mass="75109">MKLPINKNDAAELIFPVWQQYAKQSYNANEVGARGVFVKSLVDENSVPLDLKLSSAAETSDGQPLECNVLVRGVLSWSWQDDVSTDGVSSRSKCRSLHIDIQNMDVDVSEPSVEDIQQSLSRVDILRENTNDNITNPSFDPKLLEWLRGVSSVTQVSIDTLNFRFQNALGMDQVCSVLYRAMKTNLLGLFMQGFDVTNFDIQTIHAFHRIAIQSIHVAYYNRDVRCLRLQLDKFFCCGAKWSLQEASLSIPLLIYQMDIKVSGISALFTKTGQLEVNMRSISQLSTNGGEKRLSLKVVLRYASLVYSNGILEVYLSDPVHLVAQPIGVQPPLMHVPLPCSVQISASSLIAETGQEDRIVSMESPSFSLIPVHPFVSTIAVSFRSKKVQTRQFLQMNSVSLQCSIDTFNAFADNFSASVESASFQADRNGIFWLESLINEEKQHTHPIRLPYAQVSSANVRLFPKGLMTAFQTNIVEMNSVDGDENTTSSSLIVFLATKLMEEVHKRRNMQRDKRADVADSVAVTAGSLIYGASMATPVGAAVGAGVAVASLGVRDRIGSTVVAGKEGRGVSEHEGYRFGDFSRGLMQKFASKNQVTSESKTSVLKDKSRLASVGGMSAGAVVGSVLLGPVGLIAGSVIGSRVAKNSVSTSVTKKGEDDPDEALRGDGGFDNTEKNGRCCHNNFERWD</sequence>
<proteinExistence type="predicted"/>